<dbReference type="PANTHER" id="PTHR11920:SF494">
    <property type="entry name" value="ATRIAL NATRIURETIC PEPTIDE RECEPTOR 2"/>
    <property type="match status" value="1"/>
</dbReference>
<reference evidence="19" key="1">
    <citation type="submission" date="2021-11" db="EMBL/GenBank/DDBJ databases">
        <authorList>
            <person name="Schell T."/>
        </authorList>
    </citation>
    <scope>NUCLEOTIDE SEQUENCE</scope>
    <source>
        <strain evidence="19">M5</strain>
    </source>
</reference>
<dbReference type="SMART" id="SM00044">
    <property type="entry name" value="CYCc"/>
    <property type="match status" value="1"/>
</dbReference>
<dbReference type="GO" id="GO:0005886">
    <property type="term" value="C:plasma membrane"/>
    <property type="evidence" value="ECO:0007669"/>
    <property type="project" value="UniProtKB-SubCell"/>
</dbReference>
<keyword evidence="5 17" id="KW-0812">Transmembrane</keyword>
<evidence type="ECO:0000256" key="7">
    <source>
        <dbReference type="ARBA" id="ARBA00022741"/>
    </source>
</evidence>
<name>A0A8J2RY91_9CRUS</name>
<comment type="caution">
    <text evidence="19">The sequence shown here is derived from an EMBL/GenBank/DDBJ whole genome shotgun (WGS) entry which is preliminary data.</text>
</comment>
<dbReference type="FunFam" id="3.40.50.2300:FF:000153">
    <property type="entry name" value="Guanylate cyclase"/>
    <property type="match status" value="1"/>
</dbReference>
<evidence type="ECO:0000256" key="15">
    <source>
        <dbReference type="RuleBase" id="RU000405"/>
    </source>
</evidence>
<feature type="transmembrane region" description="Helical" evidence="17">
    <location>
        <begin position="563"/>
        <end position="586"/>
    </location>
</feature>
<dbReference type="InterPro" id="IPR001170">
    <property type="entry name" value="ANPR/GUC"/>
</dbReference>
<proteinExistence type="inferred from homology"/>
<dbReference type="InterPro" id="IPR001054">
    <property type="entry name" value="A/G_cyclase"/>
</dbReference>
<feature type="domain" description="Guanylate cyclase" evidence="18">
    <location>
        <begin position="1119"/>
        <end position="1313"/>
    </location>
</feature>
<dbReference type="CDD" id="cd06373">
    <property type="entry name" value="PBP1_NPR-like"/>
    <property type="match status" value="1"/>
</dbReference>
<dbReference type="CDD" id="cd07302">
    <property type="entry name" value="CHD"/>
    <property type="match status" value="1"/>
</dbReference>
<dbReference type="GO" id="GO:0001653">
    <property type="term" value="F:peptide receptor activity"/>
    <property type="evidence" value="ECO:0007669"/>
    <property type="project" value="TreeGrafter"/>
</dbReference>
<evidence type="ECO:0000256" key="10">
    <source>
        <dbReference type="ARBA" id="ARBA00023136"/>
    </source>
</evidence>
<dbReference type="Gene3D" id="3.40.50.2300">
    <property type="match status" value="3"/>
</dbReference>
<keyword evidence="7" id="KW-0547">Nucleotide-binding</keyword>
<keyword evidence="9" id="KW-0342">GTP-binding</keyword>
<dbReference type="GO" id="GO:0007168">
    <property type="term" value="P:receptor guanylyl cyclase signaling pathway"/>
    <property type="evidence" value="ECO:0007669"/>
    <property type="project" value="TreeGrafter"/>
</dbReference>
<dbReference type="InterPro" id="IPR001828">
    <property type="entry name" value="ANF_lig-bd_rcpt"/>
</dbReference>
<evidence type="ECO:0000256" key="17">
    <source>
        <dbReference type="SAM" id="Phobius"/>
    </source>
</evidence>
<dbReference type="Proteomes" id="UP000789390">
    <property type="component" value="Unassembled WGS sequence"/>
</dbReference>
<dbReference type="SUPFAM" id="SSF55073">
    <property type="entry name" value="Nucleotide cyclase"/>
    <property type="match status" value="1"/>
</dbReference>
<dbReference type="Gene3D" id="3.30.70.1230">
    <property type="entry name" value="Nucleotide cyclase"/>
    <property type="match status" value="1"/>
</dbReference>
<gene>
    <name evidence="19" type="ORF">DGAL_LOCUS14071</name>
</gene>
<dbReference type="GO" id="GO:0005525">
    <property type="term" value="F:GTP binding"/>
    <property type="evidence" value="ECO:0007669"/>
    <property type="project" value="UniProtKB-KW"/>
</dbReference>
<evidence type="ECO:0000256" key="6">
    <source>
        <dbReference type="ARBA" id="ARBA00022729"/>
    </source>
</evidence>
<dbReference type="InterPro" id="IPR011009">
    <property type="entry name" value="Kinase-like_dom_sf"/>
</dbReference>
<evidence type="ECO:0000256" key="11">
    <source>
        <dbReference type="ARBA" id="ARBA00023170"/>
    </source>
</evidence>
<evidence type="ECO:0000256" key="12">
    <source>
        <dbReference type="ARBA" id="ARBA00023180"/>
    </source>
</evidence>
<protein>
    <recommendedName>
        <fullName evidence="3">guanylate cyclase</fullName>
        <ecNumber evidence="3">4.6.1.2</ecNumber>
    </recommendedName>
</protein>
<dbReference type="PRINTS" id="PR00255">
    <property type="entry name" value="NATPEPTIDER"/>
</dbReference>
<feature type="transmembrane region" description="Helical" evidence="17">
    <location>
        <begin position="9"/>
        <end position="28"/>
    </location>
</feature>
<dbReference type="GO" id="GO:0004383">
    <property type="term" value="F:guanylate cyclase activity"/>
    <property type="evidence" value="ECO:0007669"/>
    <property type="project" value="UniProtKB-EC"/>
</dbReference>
<dbReference type="Gene3D" id="1.10.510.10">
    <property type="entry name" value="Transferase(Phosphotransferase) domain 1"/>
    <property type="match status" value="3"/>
</dbReference>
<feature type="region of interest" description="Disordered" evidence="16">
    <location>
        <begin position="1339"/>
        <end position="1358"/>
    </location>
</feature>
<dbReference type="GO" id="GO:0004016">
    <property type="term" value="F:adenylate cyclase activity"/>
    <property type="evidence" value="ECO:0007669"/>
    <property type="project" value="TreeGrafter"/>
</dbReference>
<evidence type="ECO:0000256" key="8">
    <source>
        <dbReference type="ARBA" id="ARBA00022989"/>
    </source>
</evidence>
<evidence type="ECO:0000259" key="18">
    <source>
        <dbReference type="SMART" id="SM00044"/>
    </source>
</evidence>
<dbReference type="InterPro" id="IPR001245">
    <property type="entry name" value="Ser-Thr/Tyr_kinase_cat_dom"/>
</dbReference>
<evidence type="ECO:0000256" key="3">
    <source>
        <dbReference type="ARBA" id="ARBA00012202"/>
    </source>
</evidence>
<dbReference type="EC" id="4.6.1.2" evidence="3"/>
<keyword evidence="8 17" id="KW-1133">Transmembrane helix</keyword>
<dbReference type="InterPro" id="IPR029787">
    <property type="entry name" value="Nucleotide_cyclase"/>
</dbReference>
<dbReference type="PANTHER" id="PTHR11920">
    <property type="entry name" value="GUANYLYL CYCLASE"/>
    <property type="match status" value="1"/>
</dbReference>
<dbReference type="GO" id="GO:0035556">
    <property type="term" value="P:intracellular signal transduction"/>
    <property type="evidence" value="ECO:0007669"/>
    <property type="project" value="InterPro"/>
</dbReference>
<evidence type="ECO:0000256" key="13">
    <source>
        <dbReference type="ARBA" id="ARBA00023239"/>
    </source>
</evidence>
<comment type="similarity">
    <text evidence="15">Belongs to the adenylyl cyclase class-4/guanylyl cyclase family.</text>
</comment>
<dbReference type="InterPro" id="IPR018297">
    <property type="entry name" value="A/G_cyclase_CS"/>
</dbReference>
<organism evidence="19 20">
    <name type="scientific">Daphnia galeata</name>
    <dbReference type="NCBI Taxonomy" id="27404"/>
    <lineage>
        <taxon>Eukaryota</taxon>
        <taxon>Metazoa</taxon>
        <taxon>Ecdysozoa</taxon>
        <taxon>Arthropoda</taxon>
        <taxon>Crustacea</taxon>
        <taxon>Branchiopoda</taxon>
        <taxon>Diplostraca</taxon>
        <taxon>Cladocera</taxon>
        <taxon>Anomopoda</taxon>
        <taxon>Daphniidae</taxon>
        <taxon>Daphnia</taxon>
    </lineage>
</organism>
<dbReference type="SUPFAM" id="SSF56112">
    <property type="entry name" value="Protein kinase-like (PK-like)"/>
    <property type="match status" value="1"/>
</dbReference>
<keyword evidence="14" id="KW-0141">cGMP biosynthesis</keyword>
<comment type="catalytic activity">
    <reaction evidence="1">
        <text>GTP = 3',5'-cyclic GMP + diphosphate</text>
        <dbReference type="Rhea" id="RHEA:13665"/>
        <dbReference type="ChEBI" id="CHEBI:33019"/>
        <dbReference type="ChEBI" id="CHEBI:37565"/>
        <dbReference type="ChEBI" id="CHEBI:57746"/>
        <dbReference type="EC" id="4.6.1.2"/>
    </reaction>
</comment>
<dbReference type="InterPro" id="IPR028082">
    <property type="entry name" value="Peripla_BP_I"/>
</dbReference>
<evidence type="ECO:0000256" key="2">
    <source>
        <dbReference type="ARBA" id="ARBA00004251"/>
    </source>
</evidence>
<evidence type="ECO:0000256" key="1">
    <source>
        <dbReference type="ARBA" id="ARBA00001436"/>
    </source>
</evidence>
<keyword evidence="11" id="KW-0675">Receptor</keyword>
<evidence type="ECO:0000313" key="19">
    <source>
        <dbReference type="EMBL" id="CAH0110502.1"/>
    </source>
</evidence>
<evidence type="ECO:0000256" key="16">
    <source>
        <dbReference type="SAM" id="MobiDB-lite"/>
    </source>
</evidence>
<dbReference type="GO" id="GO:0004672">
    <property type="term" value="F:protein kinase activity"/>
    <property type="evidence" value="ECO:0007669"/>
    <property type="project" value="InterPro"/>
</dbReference>
<keyword evidence="12" id="KW-0325">Glycoprotein</keyword>
<keyword evidence="10 17" id="KW-0472">Membrane</keyword>
<dbReference type="InterPro" id="IPR050401">
    <property type="entry name" value="Cyclic_nucleotide_synthase"/>
</dbReference>
<dbReference type="Pfam" id="PF07714">
    <property type="entry name" value="PK_Tyr_Ser-Thr"/>
    <property type="match status" value="1"/>
</dbReference>
<dbReference type="OrthoDB" id="1890790at2759"/>
<evidence type="ECO:0000256" key="9">
    <source>
        <dbReference type="ARBA" id="ARBA00023134"/>
    </source>
</evidence>
<accession>A0A8J2RY91</accession>
<keyword evidence="6" id="KW-0732">Signal</keyword>
<evidence type="ECO:0000256" key="5">
    <source>
        <dbReference type="ARBA" id="ARBA00022692"/>
    </source>
</evidence>
<dbReference type="PROSITE" id="PS00452">
    <property type="entry name" value="GUANYLATE_CYCLASE_1"/>
    <property type="match status" value="1"/>
</dbReference>
<comment type="subcellular location">
    <subcellularLocation>
        <location evidence="2">Cell membrane</location>
        <topology evidence="2">Single-pass type I membrane protein</topology>
    </subcellularLocation>
</comment>
<dbReference type="Pfam" id="PF01094">
    <property type="entry name" value="ANF_receptor"/>
    <property type="match status" value="1"/>
</dbReference>
<keyword evidence="4" id="KW-1003">Cell membrane</keyword>
<evidence type="ECO:0000313" key="20">
    <source>
        <dbReference type="Proteomes" id="UP000789390"/>
    </source>
</evidence>
<dbReference type="EMBL" id="CAKKLH010000303">
    <property type="protein sequence ID" value="CAH0110502.1"/>
    <property type="molecule type" value="Genomic_DNA"/>
</dbReference>
<keyword evidence="20" id="KW-1185">Reference proteome</keyword>
<dbReference type="FunFam" id="3.30.70.1230:FF:000004">
    <property type="entry name" value="Guanylate cyclase"/>
    <property type="match status" value="1"/>
</dbReference>
<dbReference type="Pfam" id="PF00211">
    <property type="entry name" value="Guanylate_cyc"/>
    <property type="match status" value="1"/>
</dbReference>
<evidence type="ECO:0000256" key="14">
    <source>
        <dbReference type="ARBA" id="ARBA00023293"/>
    </source>
</evidence>
<sequence length="1358" mass="151517">MESPVVHKLFWNICVCGLITFVAMSVAMQQRPDPVRHELSRFNHAIRFQTIAPVGSLISRYRQINPETEFDISTSSNGFTSIDTNLPAGGKHRIGREPRFVSQTKVIRLAVLAPNDPEHQFSLYKILPAIHLAARTIERSSSGNSSGPLSGWRIQIVNRDSKCSSIYGPLEAIDLYNSKSIDVFLGPVCEYVISPVAKYAGVWNIPLLTAAAQADGFTHKQPNYPLLTRMMGSYREVGAVMVQILARFDWRVVGMLFHNHDVGKGAGNSPCHFALAAVYGQLEKQGHKSIHKSFDETNSSVNFTQLLLHIGERSRIVVLCAAPRKIKEIMLAAEELNMVASGEYVFFNIELRNSNNVTLKPWYNKSGTEEQNQRSKRAYEALLTVSARVPDTEQYRDFSDEVKRIAREEFNYTYDEDPVNPFVAAFHEAVLLYAIALNETLAAGGDVSNGTAITSRMWGRTFVEFEIHHRINVRNLLYVCTEGISGNVSMDENGDRNADYSLLDMDPITGIFQVVANCFGVSKQLVDVPGRRIHWAGNRNGPPPDTPPCGFDNTKCPDNTMPIYAIVTIVLSSVVVVLIITSAFIYRHYKEEAEIASMTWKIAWNEVALFSGDRTGRTSGGTTGVGKFGSRLSIGRNSILSNLSTETTGNFPSDKQLFIQTANYKGMVVAVKAIPKSKVELNRPLLLELKRMKDVTHDHLVRFIGASVTAPHCCLLTEYCPRGSLEDILENDQIQLDAMFRRSLIHDIAKVTNDLSKVLKENKTEKIHKGYRWARIDETKRPTDRWGIQQVVCARSTFMSCYSLTNLEFNCRPVTACLAMLPNSTAMAYIHSSEIRSHGNLKSSNCVVDSRFVLKVTDFGLHSLRVDDDDAEDDQNSYAYWKRKLWTAPELLRIEHPPPEGTPKGDVYSFAIITHEILVRHGPFYLADNDLSPKVMASQSVQTTLKVDVTESEQANRSPDSPPLAAYNIRRSLSPLLDFGRPGSSLGGERRNFCNISECAFCKPLTDNHRLLSPLRSPVISPSKIIGHVKNGPQQGNKPAFRPAIDDDLGDEEVVQMMKRCWVEDPNERPDFPVLKATIRRLNKDNESGNILDNLLSRMELYANNLEQLVEERTADYLEEKQRCEELLYQLLPKPVASQLIAGQSVLAETFDNVTIYFSDIVGFTALSAESAPLQVVDLLNDLYTCFDSIIENFDVYKVETIGDAYMVVSGLPVRNGNLHAREIARMSLRLLQAVGHFRIRHRPNDQLKLRIGLHSGPVVAGVVGLKMPRYCLFGDTVNTASRMESHGLALKIHVSPATKALLDSFGTFRLELRGDIEMKASIVTTHWLLGETTDLPSATPATTTVTPNSNVTSSAKI</sequence>
<keyword evidence="13 15" id="KW-0456">Lyase</keyword>
<dbReference type="SUPFAM" id="SSF53822">
    <property type="entry name" value="Periplasmic binding protein-like I"/>
    <property type="match status" value="1"/>
</dbReference>
<evidence type="ECO:0000256" key="4">
    <source>
        <dbReference type="ARBA" id="ARBA00022475"/>
    </source>
</evidence>